<keyword evidence="6 12" id="KW-0418">Kinase</keyword>
<dbReference type="PANTHER" id="PTHR24421">
    <property type="entry name" value="NITRATE/NITRITE SENSOR PROTEIN NARX-RELATED"/>
    <property type="match status" value="1"/>
</dbReference>
<evidence type="ECO:0000256" key="4">
    <source>
        <dbReference type="ARBA" id="ARBA00022679"/>
    </source>
</evidence>
<evidence type="ECO:0000259" key="11">
    <source>
        <dbReference type="Pfam" id="PF07730"/>
    </source>
</evidence>
<name>A0ABU6CP95_9ACTN</name>
<keyword evidence="9" id="KW-0175">Coiled coil</keyword>
<evidence type="ECO:0000256" key="6">
    <source>
        <dbReference type="ARBA" id="ARBA00022777"/>
    </source>
</evidence>
<evidence type="ECO:0000313" key="13">
    <source>
        <dbReference type="Proteomes" id="UP001352223"/>
    </source>
</evidence>
<dbReference type="GO" id="GO:0016301">
    <property type="term" value="F:kinase activity"/>
    <property type="evidence" value="ECO:0007669"/>
    <property type="project" value="UniProtKB-KW"/>
</dbReference>
<evidence type="ECO:0000256" key="3">
    <source>
        <dbReference type="ARBA" id="ARBA00022553"/>
    </source>
</evidence>
<evidence type="ECO:0000256" key="5">
    <source>
        <dbReference type="ARBA" id="ARBA00022741"/>
    </source>
</evidence>
<evidence type="ECO:0000256" key="8">
    <source>
        <dbReference type="ARBA" id="ARBA00023012"/>
    </source>
</evidence>
<keyword evidence="3" id="KW-0597">Phosphoprotein</keyword>
<accession>A0ABU6CP95</accession>
<dbReference type="InterPro" id="IPR003594">
    <property type="entry name" value="HATPase_dom"/>
</dbReference>
<dbReference type="PANTHER" id="PTHR24421:SF10">
    <property type="entry name" value="NITRATE_NITRITE SENSOR PROTEIN NARQ"/>
    <property type="match status" value="1"/>
</dbReference>
<dbReference type="Gene3D" id="3.30.565.10">
    <property type="entry name" value="Histidine kinase-like ATPase, C-terminal domain"/>
    <property type="match status" value="1"/>
</dbReference>
<keyword evidence="5" id="KW-0547">Nucleotide-binding</keyword>
<protein>
    <recommendedName>
        <fullName evidence="2">histidine kinase</fullName>
        <ecNumber evidence="2">2.7.13.3</ecNumber>
    </recommendedName>
</protein>
<dbReference type="Gene3D" id="1.20.5.1930">
    <property type="match status" value="1"/>
</dbReference>
<keyword evidence="4" id="KW-0808">Transferase</keyword>
<dbReference type="RefSeq" id="WP_324774263.1">
    <property type="nucleotide sequence ID" value="NZ_BAAATS010000028.1"/>
</dbReference>
<dbReference type="InterPro" id="IPR036890">
    <property type="entry name" value="HATPase_C_sf"/>
</dbReference>
<comment type="caution">
    <text evidence="12">The sequence shown here is derived from an EMBL/GenBank/DDBJ whole genome shotgun (WGS) entry which is preliminary data.</text>
</comment>
<dbReference type="Proteomes" id="UP001352223">
    <property type="component" value="Unassembled WGS sequence"/>
</dbReference>
<evidence type="ECO:0000313" key="12">
    <source>
        <dbReference type="EMBL" id="MEB3965735.1"/>
    </source>
</evidence>
<dbReference type="InterPro" id="IPR011712">
    <property type="entry name" value="Sig_transdc_His_kin_sub3_dim/P"/>
</dbReference>
<dbReference type="CDD" id="cd16917">
    <property type="entry name" value="HATPase_UhpB-NarQ-NarX-like"/>
    <property type="match status" value="1"/>
</dbReference>
<evidence type="ECO:0000256" key="7">
    <source>
        <dbReference type="ARBA" id="ARBA00022840"/>
    </source>
</evidence>
<feature type="domain" description="Signal transduction histidine kinase subgroup 3 dimerisation and phosphoacceptor" evidence="11">
    <location>
        <begin position="244"/>
        <end position="306"/>
    </location>
</feature>
<keyword evidence="7" id="KW-0067">ATP-binding</keyword>
<dbReference type="InterPro" id="IPR050482">
    <property type="entry name" value="Sensor_HK_TwoCompSys"/>
</dbReference>
<evidence type="ECO:0000259" key="10">
    <source>
        <dbReference type="Pfam" id="PF02518"/>
    </source>
</evidence>
<dbReference type="Pfam" id="PF07730">
    <property type="entry name" value="HisKA_3"/>
    <property type="match status" value="1"/>
</dbReference>
<keyword evidence="8" id="KW-0902">Two-component regulatory system</keyword>
<gene>
    <name evidence="12" type="ORF">OKJ48_36765</name>
</gene>
<dbReference type="EC" id="2.7.13.3" evidence="2"/>
<comment type="catalytic activity">
    <reaction evidence="1">
        <text>ATP + protein L-histidine = ADP + protein N-phospho-L-histidine.</text>
        <dbReference type="EC" id="2.7.13.3"/>
    </reaction>
</comment>
<proteinExistence type="predicted"/>
<evidence type="ECO:0000256" key="9">
    <source>
        <dbReference type="SAM" id="Coils"/>
    </source>
</evidence>
<sequence length="455" mass="47979">MSYVPPPSRSGIRALLSDQLKRLAGPSGVPTRPADLWERLSGALQRPTGPLPRPGRPSLLFDAVLAAAVGVTMAVYAADAPGGTHVVEVVNGVERVVSYTGSHRWIAWVVIAVVTSAALMLRRRCPLAVLWAVTATAGFFAQDAPSRLVIYQGVIAAYSAAAYSPYRAATLTSLPVAIAVFSNTGNTELPIIPDKYVALWVLIPLVFAANGLRTWRLRADTSRDRLTALERERAAELRRAAERERTRIAAELHDVVTHNVSMMTIQAGAARKVMDTAPDQAREALLAVEAGGRAALAELRHAMGLLTMTAEGTDPATTADLAPQPGLDRIPDLVSGVRDTGLDVTLTISGRPAPAPSGMSLAAYRVVQEALTNTVKHASGATATVTVDHTPDTLRIVVTDTGGTPTASSSTGNGHGLVGLRERLAVYGGTLHNGPRLDGGYRTEALIPLARTESS</sequence>
<dbReference type="Pfam" id="PF02518">
    <property type="entry name" value="HATPase_c"/>
    <property type="match status" value="1"/>
</dbReference>
<feature type="domain" description="Histidine kinase/HSP90-like ATPase" evidence="10">
    <location>
        <begin position="362"/>
        <end position="450"/>
    </location>
</feature>
<organism evidence="12 13">
    <name type="scientific">Streptomyces kunmingensis</name>
    <dbReference type="NCBI Taxonomy" id="68225"/>
    <lineage>
        <taxon>Bacteria</taxon>
        <taxon>Bacillati</taxon>
        <taxon>Actinomycetota</taxon>
        <taxon>Actinomycetes</taxon>
        <taxon>Kitasatosporales</taxon>
        <taxon>Streptomycetaceae</taxon>
        <taxon>Streptomyces</taxon>
    </lineage>
</organism>
<evidence type="ECO:0000256" key="2">
    <source>
        <dbReference type="ARBA" id="ARBA00012438"/>
    </source>
</evidence>
<dbReference type="SUPFAM" id="SSF55874">
    <property type="entry name" value="ATPase domain of HSP90 chaperone/DNA topoisomerase II/histidine kinase"/>
    <property type="match status" value="1"/>
</dbReference>
<reference evidence="12 13" key="1">
    <citation type="submission" date="2022-10" db="EMBL/GenBank/DDBJ databases">
        <authorList>
            <person name="Xie J."/>
            <person name="Shen N."/>
        </authorList>
    </citation>
    <scope>NUCLEOTIDE SEQUENCE [LARGE SCALE GENOMIC DNA]</scope>
    <source>
        <strain evidence="12 13">DSM 41681</strain>
    </source>
</reference>
<feature type="coiled-coil region" evidence="9">
    <location>
        <begin position="212"/>
        <end position="251"/>
    </location>
</feature>
<dbReference type="EMBL" id="JAOZYB010000336">
    <property type="protein sequence ID" value="MEB3965735.1"/>
    <property type="molecule type" value="Genomic_DNA"/>
</dbReference>
<keyword evidence="13" id="KW-1185">Reference proteome</keyword>
<evidence type="ECO:0000256" key="1">
    <source>
        <dbReference type="ARBA" id="ARBA00000085"/>
    </source>
</evidence>